<evidence type="ECO:0000256" key="1">
    <source>
        <dbReference type="SAM" id="Phobius"/>
    </source>
</evidence>
<accession>A0A0R3TDX6</accession>
<organism evidence="2">
    <name type="scientific">Rodentolepis nana</name>
    <name type="common">Dwarf tapeworm</name>
    <name type="synonym">Hymenolepis nana</name>
    <dbReference type="NCBI Taxonomy" id="102285"/>
    <lineage>
        <taxon>Eukaryota</taxon>
        <taxon>Metazoa</taxon>
        <taxon>Spiralia</taxon>
        <taxon>Lophotrochozoa</taxon>
        <taxon>Platyhelminthes</taxon>
        <taxon>Cestoda</taxon>
        <taxon>Eucestoda</taxon>
        <taxon>Cyclophyllidea</taxon>
        <taxon>Hymenolepididae</taxon>
        <taxon>Rodentolepis</taxon>
    </lineage>
</organism>
<dbReference type="AlphaFoldDB" id="A0A0R3TDX6"/>
<dbReference type="WBParaSite" id="HNAJ_0000526501-mRNA-1">
    <property type="protein sequence ID" value="HNAJ_0000526501-mRNA-1"/>
    <property type="gene ID" value="HNAJ_0000526501"/>
</dbReference>
<dbReference type="GO" id="GO:0005261">
    <property type="term" value="F:monoatomic cation channel activity"/>
    <property type="evidence" value="ECO:0007669"/>
    <property type="project" value="TreeGrafter"/>
</dbReference>
<feature type="transmembrane region" description="Helical" evidence="1">
    <location>
        <begin position="208"/>
        <end position="233"/>
    </location>
</feature>
<dbReference type="PANTHER" id="PTHR13800">
    <property type="entry name" value="TRANSIENT RECEPTOR POTENTIAL CATION CHANNEL, SUBFAMILY M, MEMBER 6"/>
    <property type="match status" value="1"/>
</dbReference>
<sequence length="396" mass="45872">LVLFFYCLLAIRSSNLITKSEVMLHAFSFFFVFQHVVSSLENNNSMNQYLSNIWNRLVLLTLSFYVIGSLHYIDPGVNSYKVVSVLSRLFLSCCLLCACAFALHFLVVSRYIGPKLIMIITIMRKDMLPYMAIICVFWLMFSIFTISMIFKPTGQVGIQEGLNIYTVVRTYFFSMFGEFNIPSNVESIRLYEENCFRAGDCTFYGARFIFPIIMMVYVLLTHVLLLNLLIAMFTAPPLPFPYVVVWPFYSVCRLIYRAYQRKPQADTPFCYTVDESQQRQIVNWQKFRSLDYLHRHPKAFAQMKVQARDIRSGNKDWWLELDSKTETQESQIAAIAAKLSTEFIETRLVGLEMRLAVANLASANASNQAPVRLMLSVTLKCKLETNWTKLPLLFLY</sequence>
<proteinExistence type="predicted"/>
<feature type="transmembrane region" description="Helical" evidence="1">
    <location>
        <begin position="128"/>
        <end position="150"/>
    </location>
</feature>
<reference evidence="2" key="1">
    <citation type="submission" date="2017-02" db="UniProtKB">
        <authorList>
            <consortium name="WormBaseParasite"/>
        </authorList>
    </citation>
    <scope>IDENTIFICATION</scope>
</reference>
<name>A0A0R3TDX6_RODNA</name>
<feature type="transmembrane region" description="Helical" evidence="1">
    <location>
        <begin position="53"/>
        <end position="73"/>
    </location>
</feature>
<feature type="transmembrane region" description="Helical" evidence="1">
    <location>
        <begin position="22"/>
        <end position="41"/>
    </location>
</feature>
<dbReference type="GO" id="GO:0005886">
    <property type="term" value="C:plasma membrane"/>
    <property type="evidence" value="ECO:0007669"/>
    <property type="project" value="TreeGrafter"/>
</dbReference>
<keyword evidence="1" id="KW-1133">Transmembrane helix</keyword>
<evidence type="ECO:0000313" key="2">
    <source>
        <dbReference type="WBParaSite" id="HNAJ_0000526501-mRNA-1"/>
    </source>
</evidence>
<dbReference type="InterPro" id="IPR050927">
    <property type="entry name" value="TRPM"/>
</dbReference>
<feature type="transmembrane region" description="Helical" evidence="1">
    <location>
        <begin position="239"/>
        <end position="256"/>
    </location>
</feature>
<protein>
    <submittedName>
        <fullName evidence="2">Ion_trans domain-containing protein</fullName>
    </submittedName>
</protein>
<dbReference type="GO" id="GO:0030001">
    <property type="term" value="P:metal ion transport"/>
    <property type="evidence" value="ECO:0007669"/>
    <property type="project" value="TreeGrafter"/>
</dbReference>
<feature type="transmembrane region" description="Helical" evidence="1">
    <location>
        <begin position="162"/>
        <end position="181"/>
    </location>
</feature>
<keyword evidence="1" id="KW-0812">Transmembrane</keyword>
<keyword evidence="1" id="KW-0472">Membrane</keyword>
<feature type="transmembrane region" description="Helical" evidence="1">
    <location>
        <begin position="85"/>
        <end position="107"/>
    </location>
</feature>
<dbReference type="STRING" id="102285.A0A0R3TDX6"/>
<dbReference type="PANTHER" id="PTHR13800:SF1">
    <property type="entry name" value="TRANSIENT RECEPTOR POTENTIAL CATION CHANNEL TRPM"/>
    <property type="match status" value="1"/>
</dbReference>